<accession>A0AAN6PZN8</accession>
<name>A0AAN6PZN8_9PEZI</name>
<reference evidence="2" key="1">
    <citation type="journal article" date="2023" name="Mol. Phylogenet. Evol.">
        <title>Genome-scale phylogeny and comparative genomics of the fungal order Sordariales.</title>
        <authorList>
            <person name="Hensen N."/>
            <person name="Bonometti L."/>
            <person name="Westerberg I."/>
            <person name="Brannstrom I.O."/>
            <person name="Guillou S."/>
            <person name="Cros-Aarteil S."/>
            <person name="Calhoun S."/>
            <person name="Haridas S."/>
            <person name="Kuo A."/>
            <person name="Mondo S."/>
            <person name="Pangilinan J."/>
            <person name="Riley R."/>
            <person name="LaButti K."/>
            <person name="Andreopoulos B."/>
            <person name="Lipzen A."/>
            <person name="Chen C."/>
            <person name="Yan M."/>
            <person name="Daum C."/>
            <person name="Ng V."/>
            <person name="Clum A."/>
            <person name="Steindorff A."/>
            <person name="Ohm R.A."/>
            <person name="Martin F."/>
            <person name="Silar P."/>
            <person name="Natvig D.O."/>
            <person name="Lalanne C."/>
            <person name="Gautier V."/>
            <person name="Ament-Velasquez S.L."/>
            <person name="Kruys A."/>
            <person name="Hutchinson M.I."/>
            <person name="Powell A.J."/>
            <person name="Barry K."/>
            <person name="Miller A.N."/>
            <person name="Grigoriev I.V."/>
            <person name="Debuchy R."/>
            <person name="Gladieux P."/>
            <person name="Hiltunen Thoren M."/>
            <person name="Johannesson H."/>
        </authorList>
    </citation>
    <scope>NUCLEOTIDE SEQUENCE</scope>
    <source>
        <strain evidence="2">CBS 757.83</strain>
    </source>
</reference>
<organism evidence="2 3">
    <name type="scientific">Parathielavia hyrcaniae</name>
    <dbReference type="NCBI Taxonomy" id="113614"/>
    <lineage>
        <taxon>Eukaryota</taxon>
        <taxon>Fungi</taxon>
        <taxon>Dikarya</taxon>
        <taxon>Ascomycota</taxon>
        <taxon>Pezizomycotina</taxon>
        <taxon>Sordariomycetes</taxon>
        <taxon>Sordariomycetidae</taxon>
        <taxon>Sordariales</taxon>
        <taxon>Chaetomiaceae</taxon>
        <taxon>Parathielavia</taxon>
    </lineage>
</organism>
<evidence type="ECO:0000313" key="3">
    <source>
        <dbReference type="Proteomes" id="UP001305647"/>
    </source>
</evidence>
<gene>
    <name evidence="2" type="ORF">N658DRAFT_496992</name>
</gene>
<feature type="compositionally biased region" description="Pro residues" evidence="1">
    <location>
        <begin position="82"/>
        <end position="91"/>
    </location>
</feature>
<comment type="caution">
    <text evidence="2">The sequence shown here is derived from an EMBL/GenBank/DDBJ whole genome shotgun (WGS) entry which is preliminary data.</text>
</comment>
<feature type="compositionally biased region" description="Basic and acidic residues" evidence="1">
    <location>
        <begin position="40"/>
        <end position="51"/>
    </location>
</feature>
<proteinExistence type="predicted"/>
<sequence>MSFDDVDYERGDADYETSDLDVLPPPYHEVVGRQPSPPNHDAKSEEKETHSHSHAAPTPTSSDKHRRSRLVRVLRRLVCLPPTRPKSPPNSKPTSIWRQPQCGIQTGHCPRFWRPKYLLVYDFSPIQRLSGTEIDAAPWVAQLNLCSDDLSESHQKDMFCQWLKHLDRSWYDSISIHENPLDNKGGLLYSRRICLQYSPPSGCGPGWAARATIFHPETEWLADLPFSKVRELFRQQFLVSASAWVSPRCEPLEPHLKFYQICTKPVAEDYVGWVREEDCVDVDEPEASRLVQVHLESLVPGLRDYAEELDKF</sequence>
<feature type="region of interest" description="Disordered" evidence="1">
    <location>
        <begin position="1"/>
        <end position="67"/>
    </location>
</feature>
<evidence type="ECO:0000256" key="1">
    <source>
        <dbReference type="SAM" id="MobiDB-lite"/>
    </source>
</evidence>
<dbReference type="Proteomes" id="UP001305647">
    <property type="component" value="Unassembled WGS sequence"/>
</dbReference>
<feature type="region of interest" description="Disordered" evidence="1">
    <location>
        <begin position="80"/>
        <end position="99"/>
    </location>
</feature>
<protein>
    <submittedName>
        <fullName evidence="2">Uncharacterized protein</fullName>
    </submittedName>
</protein>
<reference evidence="2" key="2">
    <citation type="submission" date="2023-05" db="EMBL/GenBank/DDBJ databases">
        <authorList>
            <consortium name="Lawrence Berkeley National Laboratory"/>
            <person name="Steindorff A."/>
            <person name="Hensen N."/>
            <person name="Bonometti L."/>
            <person name="Westerberg I."/>
            <person name="Brannstrom I.O."/>
            <person name="Guillou S."/>
            <person name="Cros-Aarteil S."/>
            <person name="Calhoun S."/>
            <person name="Haridas S."/>
            <person name="Kuo A."/>
            <person name="Mondo S."/>
            <person name="Pangilinan J."/>
            <person name="Riley R."/>
            <person name="Labutti K."/>
            <person name="Andreopoulos B."/>
            <person name="Lipzen A."/>
            <person name="Chen C."/>
            <person name="Yanf M."/>
            <person name="Daum C."/>
            <person name="Ng V."/>
            <person name="Clum A."/>
            <person name="Ohm R."/>
            <person name="Martin F."/>
            <person name="Silar P."/>
            <person name="Natvig D."/>
            <person name="Lalanne C."/>
            <person name="Gautier V."/>
            <person name="Ament-Velasquez S.L."/>
            <person name="Kruys A."/>
            <person name="Hutchinson M.I."/>
            <person name="Powell A.J."/>
            <person name="Barry K."/>
            <person name="Miller A.N."/>
            <person name="Grigoriev I.V."/>
            <person name="Debuchy R."/>
            <person name="Gladieux P."/>
            <person name="Thoren M.H."/>
            <person name="Johannesson H."/>
        </authorList>
    </citation>
    <scope>NUCLEOTIDE SEQUENCE</scope>
    <source>
        <strain evidence="2">CBS 757.83</strain>
    </source>
</reference>
<dbReference type="EMBL" id="MU863638">
    <property type="protein sequence ID" value="KAK4100907.1"/>
    <property type="molecule type" value="Genomic_DNA"/>
</dbReference>
<keyword evidence="3" id="KW-1185">Reference proteome</keyword>
<evidence type="ECO:0000313" key="2">
    <source>
        <dbReference type="EMBL" id="KAK4100907.1"/>
    </source>
</evidence>
<dbReference type="AlphaFoldDB" id="A0AAN6PZN8"/>